<evidence type="ECO:0000256" key="4">
    <source>
        <dbReference type="ARBA" id="ARBA00022840"/>
    </source>
</evidence>
<keyword evidence="5" id="KW-1133">Transmembrane helix</keyword>
<gene>
    <name evidence="8" type="ORF">METZ01_LOCUS7699</name>
</gene>
<proteinExistence type="predicted"/>
<dbReference type="Gene3D" id="3.30.70.890">
    <property type="entry name" value="GHMP kinase, C-terminal domain"/>
    <property type="match status" value="1"/>
</dbReference>
<evidence type="ECO:0000313" key="8">
    <source>
        <dbReference type="EMBL" id="SUZ54845.1"/>
    </source>
</evidence>
<keyword evidence="5" id="KW-0472">Membrane</keyword>
<evidence type="ECO:0000259" key="7">
    <source>
        <dbReference type="Pfam" id="PF08544"/>
    </source>
</evidence>
<organism evidence="8">
    <name type="scientific">marine metagenome</name>
    <dbReference type="NCBI Taxonomy" id="408172"/>
    <lineage>
        <taxon>unclassified sequences</taxon>
        <taxon>metagenomes</taxon>
        <taxon>ecological metagenomes</taxon>
    </lineage>
</organism>
<feature type="non-terminal residue" evidence="8">
    <location>
        <position position="198"/>
    </location>
</feature>
<dbReference type="EMBL" id="UINC01000410">
    <property type="protein sequence ID" value="SUZ54845.1"/>
    <property type="molecule type" value="Genomic_DNA"/>
</dbReference>
<evidence type="ECO:0000256" key="5">
    <source>
        <dbReference type="SAM" id="Phobius"/>
    </source>
</evidence>
<sequence length="198" mass="22579">LIIKSIKLFNPKLNYKIHLHKNIPIGSGLGGGSSNATFLLKHLNNNNKYSNDEIMNISKKIGSDCPFFLENKSKYITGKGEKMENIKIDLNDKKLIIIIPKKSISTIEAYDNIKPKKSNFKLKEILENESLENWKNYVKNDFENYAFSKINELKKIKNHLYDLGAIFVSLTGSGSAIYGIFNNTENIKINNKYKSIKS</sequence>
<dbReference type="SUPFAM" id="SSF54211">
    <property type="entry name" value="Ribosomal protein S5 domain 2-like"/>
    <property type="match status" value="1"/>
</dbReference>
<dbReference type="InterPro" id="IPR014721">
    <property type="entry name" value="Ribsml_uS5_D2-typ_fold_subgr"/>
</dbReference>
<accession>A0A381NJW5</accession>
<feature type="domain" description="GHMP kinase C-terminal" evidence="7">
    <location>
        <begin position="127"/>
        <end position="185"/>
    </location>
</feature>
<name>A0A381NJW5_9ZZZZ</name>
<reference evidence="8" key="1">
    <citation type="submission" date="2018-05" db="EMBL/GenBank/DDBJ databases">
        <authorList>
            <person name="Lanie J.A."/>
            <person name="Ng W.-L."/>
            <person name="Kazmierczak K.M."/>
            <person name="Andrzejewski T.M."/>
            <person name="Davidsen T.M."/>
            <person name="Wayne K.J."/>
            <person name="Tettelin H."/>
            <person name="Glass J.I."/>
            <person name="Rusch D."/>
            <person name="Podicherti R."/>
            <person name="Tsui H.-C.T."/>
            <person name="Winkler M.E."/>
        </authorList>
    </citation>
    <scope>NUCLEOTIDE SEQUENCE</scope>
</reference>
<evidence type="ECO:0000256" key="3">
    <source>
        <dbReference type="ARBA" id="ARBA00022777"/>
    </source>
</evidence>
<dbReference type="PANTHER" id="PTHR43527:SF2">
    <property type="entry name" value="4-DIPHOSPHOCYTIDYL-2-C-METHYL-D-ERYTHRITOL KINASE, CHLOROPLASTIC"/>
    <property type="match status" value="1"/>
</dbReference>
<keyword evidence="5" id="KW-0812">Transmembrane</keyword>
<keyword evidence="2" id="KW-0547">Nucleotide-binding</keyword>
<dbReference type="InterPro" id="IPR020568">
    <property type="entry name" value="Ribosomal_Su5_D2-typ_SF"/>
</dbReference>
<protein>
    <submittedName>
        <fullName evidence="8">Uncharacterized protein</fullName>
    </submittedName>
</protein>
<evidence type="ECO:0000256" key="2">
    <source>
        <dbReference type="ARBA" id="ARBA00022741"/>
    </source>
</evidence>
<dbReference type="Pfam" id="PF00288">
    <property type="entry name" value="GHMP_kinases_N"/>
    <property type="match status" value="1"/>
</dbReference>
<dbReference type="SUPFAM" id="SSF55060">
    <property type="entry name" value="GHMP Kinase, C-terminal domain"/>
    <property type="match status" value="1"/>
</dbReference>
<keyword evidence="4" id="KW-0067">ATP-binding</keyword>
<keyword evidence="1" id="KW-0808">Transferase</keyword>
<dbReference type="Gene3D" id="3.30.230.10">
    <property type="match status" value="1"/>
</dbReference>
<dbReference type="Pfam" id="PF08544">
    <property type="entry name" value="GHMP_kinases_C"/>
    <property type="match status" value="1"/>
</dbReference>
<keyword evidence="3" id="KW-0418">Kinase</keyword>
<dbReference type="InterPro" id="IPR006204">
    <property type="entry name" value="GHMP_kinase_N_dom"/>
</dbReference>
<evidence type="ECO:0000259" key="6">
    <source>
        <dbReference type="Pfam" id="PF00288"/>
    </source>
</evidence>
<dbReference type="GO" id="GO:0005524">
    <property type="term" value="F:ATP binding"/>
    <property type="evidence" value="ECO:0007669"/>
    <property type="project" value="UniProtKB-KW"/>
</dbReference>
<feature type="transmembrane region" description="Helical" evidence="5">
    <location>
        <begin position="160"/>
        <end position="181"/>
    </location>
</feature>
<dbReference type="AlphaFoldDB" id="A0A381NJW5"/>
<dbReference type="InterPro" id="IPR013750">
    <property type="entry name" value="GHMP_kinase_C_dom"/>
</dbReference>
<dbReference type="GO" id="GO:0050515">
    <property type="term" value="F:4-(cytidine 5'-diphospho)-2-C-methyl-D-erythritol kinase activity"/>
    <property type="evidence" value="ECO:0007669"/>
    <property type="project" value="TreeGrafter"/>
</dbReference>
<dbReference type="InterPro" id="IPR036554">
    <property type="entry name" value="GHMP_kinase_C_sf"/>
</dbReference>
<feature type="domain" description="GHMP kinase N-terminal" evidence="6">
    <location>
        <begin position="2"/>
        <end position="69"/>
    </location>
</feature>
<evidence type="ECO:0000256" key="1">
    <source>
        <dbReference type="ARBA" id="ARBA00022679"/>
    </source>
</evidence>
<dbReference type="PANTHER" id="PTHR43527">
    <property type="entry name" value="4-DIPHOSPHOCYTIDYL-2-C-METHYL-D-ERYTHRITOL KINASE, CHLOROPLASTIC"/>
    <property type="match status" value="1"/>
</dbReference>
<feature type="non-terminal residue" evidence="8">
    <location>
        <position position="1"/>
    </location>
</feature>